<sequence length="69" mass="7770">MRPHLLRMTAKYFGRSFLLRYDAQRQYLCIEASALSIIAGRTYTLIASLPTGEQVTAQCTVHGLVPIKE</sequence>
<dbReference type="Proteomes" id="UP001500936">
    <property type="component" value="Unassembled WGS sequence"/>
</dbReference>
<accession>A0ABP8KZ06</accession>
<evidence type="ECO:0000313" key="2">
    <source>
        <dbReference type="Proteomes" id="UP001500936"/>
    </source>
</evidence>
<dbReference type="RefSeq" id="WP_345271175.1">
    <property type="nucleotide sequence ID" value="NZ_BAABHB010000018.1"/>
</dbReference>
<comment type="caution">
    <text evidence="1">The sequence shown here is derived from an EMBL/GenBank/DDBJ whole genome shotgun (WGS) entry which is preliminary data.</text>
</comment>
<dbReference type="EMBL" id="BAABHB010000018">
    <property type="protein sequence ID" value="GAA4419543.1"/>
    <property type="molecule type" value="Genomic_DNA"/>
</dbReference>
<keyword evidence="2" id="KW-1185">Reference proteome</keyword>
<proteinExistence type="predicted"/>
<gene>
    <name evidence="1" type="ORF">GCM10023187_53960</name>
</gene>
<name>A0ABP8KZ06_9BACT</name>
<organism evidence="1 2">
    <name type="scientific">Nibrella viscosa</name>
    <dbReference type="NCBI Taxonomy" id="1084524"/>
    <lineage>
        <taxon>Bacteria</taxon>
        <taxon>Pseudomonadati</taxon>
        <taxon>Bacteroidota</taxon>
        <taxon>Cytophagia</taxon>
        <taxon>Cytophagales</taxon>
        <taxon>Spirosomataceae</taxon>
        <taxon>Nibrella</taxon>
    </lineage>
</organism>
<reference evidence="2" key="1">
    <citation type="journal article" date="2019" name="Int. J. Syst. Evol. Microbiol.">
        <title>The Global Catalogue of Microorganisms (GCM) 10K type strain sequencing project: providing services to taxonomists for standard genome sequencing and annotation.</title>
        <authorList>
            <consortium name="The Broad Institute Genomics Platform"/>
            <consortium name="The Broad Institute Genome Sequencing Center for Infectious Disease"/>
            <person name="Wu L."/>
            <person name="Ma J."/>
        </authorList>
    </citation>
    <scope>NUCLEOTIDE SEQUENCE [LARGE SCALE GENOMIC DNA]</scope>
    <source>
        <strain evidence="2">JCM 17925</strain>
    </source>
</reference>
<evidence type="ECO:0000313" key="1">
    <source>
        <dbReference type="EMBL" id="GAA4419543.1"/>
    </source>
</evidence>
<protein>
    <submittedName>
        <fullName evidence="1">Uncharacterized protein</fullName>
    </submittedName>
</protein>